<dbReference type="EMBL" id="QPJK01000002">
    <property type="protein sequence ID" value="RCW73908.1"/>
    <property type="molecule type" value="Genomic_DNA"/>
</dbReference>
<keyword evidence="1" id="KW-0472">Membrane</keyword>
<dbReference type="InterPro" id="IPR003425">
    <property type="entry name" value="CCB3/YggT"/>
</dbReference>
<keyword evidence="1" id="KW-0812">Transmembrane</keyword>
<feature type="transmembrane region" description="Helical" evidence="1">
    <location>
        <begin position="155"/>
        <end position="175"/>
    </location>
</feature>
<feature type="transmembrane region" description="Helical" evidence="1">
    <location>
        <begin position="34"/>
        <end position="53"/>
    </location>
</feature>
<feature type="transmembrane region" description="Helical" evidence="1">
    <location>
        <begin position="65"/>
        <end position="85"/>
    </location>
</feature>
<gene>
    <name evidence="2" type="ORF">DES41_102225</name>
</gene>
<dbReference type="RefSeq" id="WP_114467065.1">
    <property type="nucleotide sequence ID" value="NZ_QPJK01000002.1"/>
</dbReference>
<keyword evidence="1" id="KW-1133">Transmembrane helix</keyword>
<feature type="transmembrane region" description="Helical" evidence="1">
    <location>
        <begin position="97"/>
        <end position="119"/>
    </location>
</feature>
<organism evidence="2 3">
    <name type="scientific">Pseudorhodoferax soli</name>
    <dbReference type="NCBI Taxonomy" id="545864"/>
    <lineage>
        <taxon>Bacteria</taxon>
        <taxon>Pseudomonadati</taxon>
        <taxon>Pseudomonadota</taxon>
        <taxon>Betaproteobacteria</taxon>
        <taxon>Burkholderiales</taxon>
        <taxon>Comamonadaceae</taxon>
    </lineage>
</organism>
<keyword evidence="3" id="KW-1185">Reference proteome</keyword>
<evidence type="ECO:0000313" key="3">
    <source>
        <dbReference type="Proteomes" id="UP000252884"/>
    </source>
</evidence>
<feature type="transmembrane region" description="Helical" evidence="1">
    <location>
        <begin position="6"/>
        <end position="27"/>
    </location>
</feature>
<protein>
    <submittedName>
        <fullName evidence="2">YggT family protein</fullName>
    </submittedName>
</protein>
<dbReference type="OrthoDB" id="9806665at2"/>
<sequence>MLYQIFAFLLEVAAGLLGSACLLRLYMQHQRIPFGNPIGNMVFALTDWLVLPLRKVLRPVGRWDMASLAGALLLKLAQFFLLWLLTGGALVVVPVMAIFGVIGLVIYGLTGLLIVYAILSWVQAQSPLYDVIGRLVAPPLRPLRRVVPLVGGMDLTPLILLVLLQVASIVLQHALRGVLGGMSF</sequence>
<dbReference type="AlphaFoldDB" id="A0A368Y3M6"/>
<dbReference type="Pfam" id="PF02325">
    <property type="entry name" value="CCB3_YggT"/>
    <property type="match status" value="2"/>
</dbReference>
<evidence type="ECO:0000256" key="1">
    <source>
        <dbReference type="SAM" id="Phobius"/>
    </source>
</evidence>
<accession>A0A368Y3M6</accession>
<comment type="caution">
    <text evidence="2">The sequence shown here is derived from an EMBL/GenBank/DDBJ whole genome shotgun (WGS) entry which is preliminary data.</text>
</comment>
<reference evidence="2 3" key="1">
    <citation type="submission" date="2018-07" db="EMBL/GenBank/DDBJ databases">
        <title>Genomic Encyclopedia of Type Strains, Phase IV (KMG-IV): sequencing the most valuable type-strain genomes for metagenomic binning, comparative biology and taxonomic classification.</title>
        <authorList>
            <person name="Goeker M."/>
        </authorList>
    </citation>
    <scope>NUCLEOTIDE SEQUENCE [LARGE SCALE GENOMIC DNA]</scope>
    <source>
        <strain evidence="2 3">DSM 21634</strain>
    </source>
</reference>
<name>A0A368Y3M6_9BURK</name>
<proteinExistence type="predicted"/>
<dbReference type="GO" id="GO:0016020">
    <property type="term" value="C:membrane"/>
    <property type="evidence" value="ECO:0007669"/>
    <property type="project" value="InterPro"/>
</dbReference>
<evidence type="ECO:0000313" key="2">
    <source>
        <dbReference type="EMBL" id="RCW73908.1"/>
    </source>
</evidence>
<dbReference type="Proteomes" id="UP000252884">
    <property type="component" value="Unassembled WGS sequence"/>
</dbReference>